<evidence type="ECO:0000313" key="1">
    <source>
        <dbReference type="EMBL" id="AAU07024.1"/>
    </source>
</evidence>
<sequence>MLFYVLVARQKKKKRAKDDTS</sequence>
<dbReference type="EMBL" id="CP000013">
    <property type="protein sequence ID" value="AAU07024.1"/>
    <property type="molecule type" value="Genomic_DNA"/>
</dbReference>
<proteinExistence type="predicted"/>
<dbReference type="KEGG" id="bga:BG0166"/>
<gene>
    <name evidence="1" type="ordered locus">BG0166</name>
</gene>
<organism evidence="1 2">
    <name type="scientific">Borrelia garinii subsp. bavariensis (strain ATCC BAA-2496 / DSM 23469 / PBi)</name>
    <name type="common">Borreliella bavariensis</name>
    <dbReference type="NCBI Taxonomy" id="290434"/>
    <lineage>
        <taxon>Bacteria</taxon>
        <taxon>Pseudomonadati</taxon>
        <taxon>Spirochaetota</taxon>
        <taxon>Spirochaetia</taxon>
        <taxon>Spirochaetales</taxon>
        <taxon>Borreliaceae</taxon>
        <taxon>Borreliella</taxon>
    </lineage>
</organism>
<reference evidence="1 2" key="1">
    <citation type="journal article" date="2004" name="Nucleic Acids Res.">
        <title>Comparative analysis of the Borrelia garinii genome.</title>
        <authorList>
            <person name="Glockner G."/>
            <person name="Lehmann R."/>
            <person name="Romualdi A."/>
            <person name="Pradella S."/>
            <person name="Schulte-Spechtel U."/>
            <person name="Schilhabel M."/>
            <person name="Wilske B."/>
            <person name="Suhnel J."/>
            <person name="Platzer M."/>
        </authorList>
    </citation>
    <scope>NUCLEOTIDE SEQUENCE [LARGE SCALE GENOMIC DNA]</scope>
    <source>
        <strain evidence="2">ATCC BAA-2496 / DSM 23469 / PBi</strain>
    </source>
</reference>
<name>A0A7I6GVQ9_BORGP</name>
<dbReference type="Proteomes" id="UP000002276">
    <property type="component" value="Chromosome"/>
</dbReference>
<protein>
    <submittedName>
        <fullName evidence="1">Uncharacterized protein</fullName>
    </submittedName>
</protein>
<dbReference type="AlphaFoldDB" id="A0A7I6GVQ9"/>
<evidence type="ECO:0000313" key="2">
    <source>
        <dbReference type="Proteomes" id="UP000002276"/>
    </source>
</evidence>
<accession>A0A7I6GVQ9</accession>